<organism evidence="2 3">
    <name type="scientific">Roseibium alexandrii</name>
    <dbReference type="NCBI Taxonomy" id="388408"/>
    <lineage>
        <taxon>Bacteria</taxon>
        <taxon>Pseudomonadati</taxon>
        <taxon>Pseudomonadota</taxon>
        <taxon>Alphaproteobacteria</taxon>
        <taxon>Hyphomicrobiales</taxon>
        <taxon>Stappiaceae</taxon>
        <taxon>Roseibium</taxon>
    </lineage>
</organism>
<evidence type="ECO:0000313" key="3">
    <source>
        <dbReference type="Proteomes" id="UP000053235"/>
    </source>
</evidence>
<gene>
    <name evidence="2" type="ORF">LAX5112_04605</name>
</gene>
<dbReference type="AlphaFoldDB" id="A0A0M7ANK2"/>
<sequence>MLYRLIDTLRGLIAGTAEDVSYRNDLALLKQQLRDAGATLQAARKAVALATAQHEQDVRRISKITETIGDLEARAIAALAKGEEKLAIEAANAIAILEDERGSLGTSTLAFEGDLRKLNENVRRSEAQLRDLERGQRVATVREKVQAVSSLSVAAPGASLADASETLERIRDRQERGLLADTALAAMSAVEAPSQLVSRLADAGCGAPVRSSGETVLERLKASSPKLLNNS</sequence>
<protein>
    <submittedName>
        <fullName evidence="2">PspA/IM30 family protein</fullName>
    </submittedName>
</protein>
<dbReference type="RefSeq" id="WP_144432241.1">
    <property type="nucleotide sequence ID" value="NZ_CXWD01000027.1"/>
</dbReference>
<accession>A0A0M7ANK2</accession>
<keyword evidence="3" id="KW-1185">Reference proteome</keyword>
<name>A0A0M7ANK2_9HYPH</name>
<dbReference type="InterPro" id="IPR007157">
    <property type="entry name" value="PspA_VIPP1"/>
</dbReference>
<dbReference type="OrthoDB" id="7999550at2"/>
<dbReference type="STRING" id="388408.LAX5112_04605"/>
<reference evidence="3" key="1">
    <citation type="submission" date="2015-07" db="EMBL/GenBank/DDBJ databases">
        <authorList>
            <person name="Rodrigo-Torres Lidia"/>
            <person name="Arahal R.David."/>
        </authorList>
    </citation>
    <scope>NUCLEOTIDE SEQUENCE [LARGE SCALE GENOMIC DNA]</scope>
    <source>
        <strain evidence="3">CECT 5112</strain>
    </source>
</reference>
<dbReference type="EMBL" id="CXWD01000027">
    <property type="protein sequence ID" value="CTQ76479.1"/>
    <property type="molecule type" value="Genomic_DNA"/>
</dbReference>
<dbReference type="Pfam" id="PF04012">
    <property type="entry name" value="PspA_IM30"/>
    <property type="match status" value="1"/>
</dbReference>
<dbReference type="PANTHER" id="PTHR31088:SF9">
    <property type="entry name" value="PHAGE SHOCK PROTEIN A"/>
    <property type="match status" value="1"/>
</dbReference>
<proteinExistence type="inferred from homology"/>
<dbReference type="PANTHER" id="PTHR31088">
    <property type="entry name" value="MEMBRANE-ASSOCIATED PROTEIN VIPP1, CHLOROPLASTIC"/>
    <property type="match status" value="1"/>
</dbReference>
<dbReference type="Proteomes" id="UP000053235">
    <property type="component" value="Unassembled WGS sequence"/>
</dbReference>
<evidence type="ECO:0000313" key="2">
    <source>
        <dbReference type="EMBL" id="CTQ76479.1"/>
    </source>
</evidence>
<evidence type="ECO:0000256" key="1">
    <source>
        <dbReference type="ARBA" id="ARBA00043985"/>
    </source>
</evidence>
<comment type="similarity">
    <text evidence="1">Belongs to the PspA/Vipp/IM30 family.</text>
</comment>